<comment type="caution">
    <text evidence="1">The sequence shown here is derived from an EMBL/GenBank/DDBJ whole genome shotgun (WGS) entry which is preliminary data.</text>
</comment>
<dbReference type="EMBL" id="JACDUK010000002">
    <property type="protein sequence ID" value="MBA2852984.1"/>
    <property type="molecule type" value="Genomic_DNA"/>
</dbReference>
<evidence type="ECO:0000313" key="1">
    <source>
        <dbReference type="EMBL" id="MBA2852984.1"/>
    </source>
</evidence>
<evidence type="ECO:0000313" key="2">
    <source>
        <dbReference type="Proteomes" id="UP000522365"/>
    </source>
</evidence>
<sequence length="126" mass="14652">MSKYLGASFVSYMMGKLLDEVDAWGKIKKLANSMIYIAKTTPEFLCDKFKIDINYKDPNSDENLVLTLDRNNYESILRGFSEEGLIQLAEEIQKCYNPKDPCIWIKLSETGEWKDYFTPSEQKTKK</sequence>
<gene>
    <name evidence="1" type="ORF">HNP89_000941</name>
</gene>
<reference evidence="1 2" key="1">
    <citation type="submission" date="2020-07" db="EMBL/GenBank/DDBJ databases">
        <title>Genomic Encyclopedia of Type Strains, Phase IV (KMG-V): Genome sequencing to study the core and pangenomes of soil and plant-associated prokaryotes.</title>
        <authorList>
            <person name="Whitman W."/>
        </authorList>
    </citation>
    <scope>NUCLEOTIDE SEQUENCE [LARGE SCALE GENOMIC DNA]</scope>
    <source>
        <strain evidence="1 2">S1</strain>
    </source>
</reference>
<dbReference type="AlphaFoldDB" id="A0A7J9P0L0"/>
<proteinExistence type="predicted"/>
<organism evidence="1 2">
    <name type="scientific">Methanococcus maripaludis</name>
    <name type="common">Methanococcus deltae</name>
    <dbReference type="NCBI Taxonomy" id="39152"/>
    <lineage>
        <taxon>Archaea</taxon>
        <taxon>Methanobacteriati</taxon>
        <taxon>Methanobacteriota</taxon>
        <taxon>Methanomada group</taxon>
        <taxon>Methanococci</taxon>
        <taxon>Methanococcales</taxon>
        <taxon>Methanococcaceae</taxon>
        <taxon>Methanococcus</taxon>
    </lineage>
</organism>
<dbReference type="Proteomes" id="UP000522365">
    <property type="component" value="Unassembled WGS sequence"/>
</dbReference>
<dbReference type="RefSeq" id="WP_181504131.1">
    <property type="nucleotide sequence ID" value="NZ_JACDUK010000002.1"/>
</dbReference>
<accession>A0A7J9P0L0</accession>
<protein>
    <submittedName>
        <fullName evidence="1">Uncharacterized protein</fullName>
    </submittedName>
</protein>
<name>A0A7J9P0L0_METMI</name>